<evidence type="ECO:0000256" key="2">
    <source>
        <dbReference type="ARBA" id="ARBA00022692"/>
    </source>
</evidence>
<dbReference type="PANTHER" id="PTHR28018">
    <property type="entry name" value="RESPIRATORY SUPERCOMPLEX FACTOR 2, MITOCHONDRIAL"/>
    <property type="match status" value="1"/>
</dbReference>
<organism evidence="7 8">
    <name type="scientific">Ascodesmis nigricans</name>
    <dbReference type="NCBI Taxonomy" id="341454"/>
    <lineage>
        <taxon>Eukaryota</taxon>
        <taxon>Fungi</taxon>
        <taxon>Dikarya</taxon>
        <taxon>Ascomycota</taxon>
        <taxon>Pezizomycotina</taxon>
        <taxon>Pezizomycetes</taxon>
        <taxon>Pezizales</taxon>
        <taxon>Ascodesmidaceae</taxon>
        <taxon>Ascodesmis</taxon>
    </lineage>
</organism>
<comment type="subcellular location">
    <subcellularLocation>
        <location evidence="1">Mitochondrion</location>
    </subcellularLocation>
</comment>
<dbReference type="InterPro" id="IPR007667">
    <property type="entry name" value="Hypoxia_induced_domain"/>
</dbReference>
<dbReference type="STRING" id="341454.A0A4S2MQE0"/>
<dbReference type="Proteomes" id="UP000298138">
    <property type="component" value="Unassembled WGS sequence"/>
</dbReference>
<dbReference type="Pfam" id="PF04588">
    <property type="entry name" value="HIG_1_N"/>
    <property type="match status" value="1"/>
</dbReference>
<keyword evidence="8" id="KW-1185">Reference proteome</keyword>
<dbReference type="InterPro" id="IPR040153">
    <property type="entry name" value="Rcf2"/>
</dbReference>
<evidence type="ECO:0000256" key="3">
    <source>
        <dbReference type="ARBA" id="ARBA00022989"/>
    </source>
</evidence>
<evidence type="ECO:0000256" key="5">
    <source>
        <dbReference type="SAM" id="Phobius"/>
    </source>
</evidence>
<reference evidence="7 8" key="1">
    <citation type="submission" date="2019-04" db="EMBL/GenBank/DDBJ databases">
        <title>Comparative genomics and transcriptomics to analyze fruiting body development in filamentous ascomycetes.</title>
        <authorList>
            <consortium name="DOE Joint Genome Institute"/>
            <person name="Lutkenhaus R."/>
            <person name="Traeger S."/>
            <person name="Breuer J."/>
            <person name="Kuo A."/>
            <person name="Lipzen A."/>
            <person name="Pangilinan J."/>
            <person name="Dilworth D."/>
            <person name="Sandor L."/>
            <person name="Poggeler S."/>
            <person name="Barry K."/>
            <person name="Grigoriev I.V."/>
            <person name="Nowrousian M."/>
        </authorList>
    </citation>
    <scope>NUCLEOTIDE SEQUENCE [LARGE SCALE GENOMIC DNA]</scope>
    <source>
        <strain evidence="7 8">CBS 389.68</strain>
    </source>
</reference>
<keyword evidence="3 5" id="KW-1133">Transmembrane helix</keyword>
<feature type="domain" description="HIG1" evidence="6">
    <location>
        <begin position="88"/>
        <end position="179"/>
    </location>
</feature>
<dbReference type="OrthoDB" id="1915122at2759"/>
<dbReference type="AlphaFoldDB" id="A0A4S2MQE0"/>
<feature type="transmembrane region" description="Helical" evidence="5">
    <location>
        <begin position="21"/>
        <end position="38"/>
    </location>
</feature>
<evidence type="ECO:0000313" key="8">
    <source>
        <dbReference type="Proteomes" id="UP000298138"/>
    </source>
</evidence>
<dbReference type="GO" id="GO:0033617">
    <property type="term" value="P:mitochondrial respiratory chain complex IV assembly"/>
    <property type="evidence" value="ECO:0007669"/>
    <property type="project" value="TreeGrafter"/>
</dbReference>
<feature type="transmembrane region" description="Helical" evidence="5">
    <location>
        <begin position="116"/>
        <end position="135"/>
    </location>
</feature>
<evidence type="ECO:0000256" key="1">
    <source>
        <dbReference type="ARBA" id="ARBA00004173"/>
    </source>
</evidence>
<dbReference type="PROSITE" id="PS51503">
    <property type="entry name" value="HIG1"/>
    <property type="match status" value="1"/>
</dbReference>
<protein>
    <recommendedName>
        <fullName evidence="6">HIG1 domain-containing protein</fullName>
    </recommendedName>
</protein>
<dbReference type="PANTHER" id="PTHR28018:SF3">
    <property type="entry name" value="RESPIRATORY SUPERCOMPLEX FACTOR 2, MITOCHONDRIAL"/>
    <property type="match status" value="1"/>
</dbReference>
<dbReference type="InParanoid" id="A0A4S2MQE0"/>
<dbReference type="EMBL" id="ML220174">
    <property type="protein sequence ID" value="TGZ76547.1"/>
    <property type="molecule type" value="Genomic_DNA"/>
</dbReference>
<evidence type="ECO:0000256" key="4">
    <source>
        <dbReference type="ARBA" id="ARBA00023136"/>
    </source>
</evidence>
<name>A0A4S2MQE0_9PEZI</name>
<feature type="transmembrane region" description="Helical" evidence="5">
    <location>
        <begin position="50"/>
        <end position="69"/>
    </location>
</feature>
<dbReference type="FunCoup" id="A0A4S2MQE0">
    <property type="interactions" value="50"/>
</dbReference>
<sequence length="216" mass="24540">MKLLTKEEEDAHYSAVVRGGILGGTAGLIGGALGNYILTKRWPFYRTLTIPFRAFFVTSTGTFFAIIYADRYSRAFEKERTKGMEYQDSTQRLLAERKKNMTTGEKMLDWGRENRYPIVTCSWLASMGASLAIVSRNKYLNTGQKLVQARMYAQGLTLAVLVATAALEVSDQRKRKEEGVEKEHYTGEDQWKDMVAAEERRIKAREEAAAKIHVEH</sequence>
<accession>A0A4S2MQE0</accession>
<proteinExistence type="predicted"/>
<evidence type="ECO:0000259" key="6">
    <source>
        <dbReference type="PROSITE" id="PS51503"/>
    </source>
</evidence>
<keyword evidence="2 5" id="KW-0812">Transmembrane</keyword>
<dbReference type="GO" id="GO:0005739">
    <property type="term" value="C:mitochondrion"/>
    <property type="evidence" value="ECO:0007669"/>
    <property type="project" value="UniProtKB-SubCell"/>
</dbReference>
<evidence type="ECO:0000313" key="7">
    <source>
        <dbReference type="EMBL" id="TGZ76547.1"/>
    </source>
</evidence>
<keyword evidence="4 5" id="KW-0472">Membrane</keyword>
<gene>
    <name evidence="7" type="ORF">EX30DRAFT_344814</name>
</gene>